<keyword evidence="2" id="KW-0812">Transmembrane</keyword>
<dbReference type="AlphaFoldDB" id="A0A830HPU0"/>
<dbReference type="PANTHER" id="PTHR34126:SF1">
    <property type="entry name" value="PEROXISOME BIOGENESIS PROTEIN 22"/>
    <property type="match status" value="1"/>
</dbReference>
<accession>A0A830HPU0</accession>
<comment type="caution">
    <text evidence="3">The sequence shown here is derived from an EMBL/GenBank/DDBJ whole genome shotgun (WGS) entry which is preliminary data.</text>
</comment>
<sequence>MSSSAWLSDALGEWSGLLGFAALVFALYYMGGGNGNNNNDAAHRAQRDRQGGADRERREMGAAATTNAGATTQDARQAAGGVETAVGRVRRMTVATVGVLFRADASKPLNARDGASLIPAAERAIRAAAAQGLELFLITHVDSDAAQESAQKSLKSSGISGTAIPPHRCLFCDTDVGRTALVRQLEPDVHVDAGLASVTELARFLPRVAHVVSTGSASSTVGKNVTSCAGLAELLLTS</sequence>
<proteinExistence type="predicted"/>
<keyword evidence="2" id="KW-0472">Membrane</keyword>
<dbReference type="GO" id="GO:0007031">
    <property type="term" value="P:peroxisome organization"/>
    <property type="evidence" value="ECO:0007669"/>
    <property type="project" value="InterPro"/>
</dbReference>
<keyword evidence="2" id="KW-1133">Transmembrane helix</keyword>
<gene>
    <name evidence="3" type="ORF">PPROV_000743200</name>
</gene>
<keyword evidence="4" id="KW-1185">Reference proteome</keyword>
<organism evidence="3 4">
    <name type="scientific">Pycnococcus provasolii</name>
    <dbReference type="NCBI Taxonomy" id="41880"/>
    <lineage>
        <taxon>Eukaryota</taxon>
        <taxon>Viridiplantae</taxon>
        <taxon>Chlorophyta</taxon>
        <taxon>Pseudoscourfieldiophyceae</taxon>
        <taxon>Pseudoscourfieldiales</taxon>
        <taxon>Pycnococcaceae</taxon>
        <taxon>Pycnococcus</taxon>
    </lineage>
</organism>
<evidence type="ECO:0000313" key="3">
    <source>
        <dbReference type="EMBL" id="GHP08695.1"/>
    </source>
</evidence>
<dbReference type="Pfam" id="PF22978">
    <property type="entry name" value="HAD_Pex22"/>
    <property type="match status" value="1"/>
</dbReference>
<evidence type="ECO:0000256" key="2">
    <source>
        <dbReference type="SAM" id="Phobius"/>
    </source>
</evidence>
<feature type="transmembrane region" description="Helical" evidence="2">
    <location>
        <begin position="12"/>
        <end position="30"/>
    </location>
</feature>
<protein>
    <submittedName>
        <fullName evidence="3">Uncharacterized protein</fullName>
    </submittedName>
</protein>
<dbReference type="InterPro" id="IPR037485">
    <property type="entry name" value="PEX22"/>
</dbReference>
<feature type="compositionally biased region" description="Basic and acidic residues" evidence="1">
    <location>
        <begin position="41"/>
        <end position="58"/>
    </location>
</feature>
<dbReference type="PANTHER" id="PTHR34126">
    <property type="entry name" value="PEROXISOME BIOGENESIS PROTEIN 22"/>
    <property type="match status" value="1"/>
</dbReference>
<dbReference type="EMBL" id="BNJQ01000021">
    <property type="protein sequence ID" value="GHP08695.1"/>
    <property type="molecule type" value="Genomic_DNA"/>
</dbReference>
<dbReference type="Proteomes" id="UP000660262">
    <property type="component" value="Unassembled WGS sequence"/>
</dbReference>
<reference evidence="3" key="1">
    <citation type="submission" date="2020-10" db="EMBL/GenBank/DDBJ databases">
        <title>Unveiling of a novel bifunctional photoreceptor, Dualchrome1, isolated from a cosmopolitan green alga.</title>
        <authorList>
            <person name="Suzuki S."/>
            <person name="Kawachi M."/>
        </authorList>
    </citation>
    <scope>NUCLEOTIDE SEQUENCE</scope>
    <source>
        <strain evidence="3">NIES 2893</strain>
    </source>
</reference>
<dbReference type="OrthoDB" id="77656at2759"/>
<evidence type="ECO:0000313" key="4">
    <source>
        <dbReference type="Proteomes" id="UP000660262"/>
    </source>
</evidence>
<evidence type="ECO:0000256" key="1">
    <source>
        <dbReference type="SAM" id="MobiDB-lite"/>
    </source>
</evidence>
<feature type="region of interest" description="Disordered" evidence="1">
    <location>
        <begin position="37"/>
        <end position="58"/>
    </location>
</feature>
<name>A0A830HPU0_9CHLO</name>